<gene>
    <name evidence="2" type="ORF">NCTC11179_01252</name>
</gene>
<dbReference type="Proteomes" id="UP000255024">
    <property type="component" value="Unassembled WGS sequence"/>
</dbReference>
<keyword evidence="1" id="KW-0812">Transmembrane</keyword>
<keyword evidence="3" id="KW-1185">Reference proteome</keyword>
<dbReference type="AlphaFoldDB" id="A0A378RL19"/>
<keyword evidence="1" id="KW-1133">Transmembrane helix</keyword>
<keyword evidence="1" id="KW-0472">Membrane</keyword>
<sequence length="369" mass="44015">MDFEYLFATVSFSASLFSALFCFVLIALKLALNPLDFFIKRLSLVLLCFYLVSITFYITIFLYVFNLPLFWWFKALNFQSVLLIPVLFYHIVFKLTRLKKEERFKYTHYIVCLLVGGFYFVYAEFLMDQTALSFPKEELKNSLFFNDGRILARIVFNSVYLLLAFQRLLQYRKHIIHYSSDESQDSLKWLYHIFIIALLLFPGPILFYSLPDMKNSLLYGQLIPNFLFMFFNISLCYNIFSQNFTLVYEDITEDDKEIDSKKNKETPIDKTTFEAFIQTKKPYLDPQLKITDLMRDLLTNRTYLSSFINTTYSMNFSQFINQCRYNEYIELRKSNTDNDLTEEDLILASGFRSYDSFKRTQQNHNKKNE</sequence>
<protein>
    <recommendedName>
        <fullName evidence="4">HTH araC/xylS-type domain-containing protein</fullName>
    </recommendedName>
</protein>
<dbReference type="EMBL" id="UGQL01000001">
    <property type="protein sequence ID" value="STZ27716.1"/>
    <property type="molecule type" value="Genomic_DNA"/>
</dbReference>
<feature type="transmembrane region" description="Helical" evidence="1">
    <location>
        <begin position="44"/>
        <end position="65"/>
    </location>
</feature>
<feature type="transmembrane region" description="Helical" evidence="1">
    <location>
        <begin position="222"/>
        <end position="240"/>
    </location>
</feature>
<feature type="transmembrane region" description="Helical" evidence="1">
    <location>
        <begin position="6"/>
        <end position="32"/>
    </location>
</feature>
<proteinExistence type="predicted"/>
<feature type="transmembrane region" description="Helical" evidence="1">
    <location>
        <begin position="71"/>
        <end position="92"/>
    </location>
</feature>
<feature type="transmembrane region" description="Helical" evidence="1">
    <location>
        <begin position="189"/>
        <end position="210"/>
    </location>
</feature>
<dbReference type="Gene3D" id="1.10.10.60">
    <property type="entry name" value="Homeodomain-like"/>
    <property type="match status" value="1"/>
</dbReference>
<evidence type="ECO:0000256" key="1">
    <source>
        <dbReference type="SAM" id="Phobius"/>
    </source>
</evidence>
<name>A0A378RL19_MYROD</name>
<evidence type="ECO:0000313" key="3">
    <source>
        <dbReference type="Proteomes" id="UP000255024"/>
    </source>
</evidence>
<feature type="transmembrane region" description="Helical" evidence="1">
    <location>
        <begin position="150"/>
        <end position="169"/>
    </location>
</feature>
<accession>A0A378RL19</accession>
<feature type="transmembrane region" description="Helical" evidence="1">
    <location>
        <begin position="104"/>
        <end position="122"/>
    </location>
</feature>
<evidence type="ECO:0008006" key="4">
    <source>
        <dbReference type="Google" id="ProtNLM"/>
    </source>
</evidence>
<reference evidence="2 3" key="1">
    <citation type="submission" date="2018-06" db="EMBL/GenBank/DDBJ databases">
        <authorList>
            <consortium name="Pathogen Informatics"/>
            <person name="Doyle S."/>
        </authorList>
    </citation>
    <scope>NUCLEOTIDE SEQUENCE [LARGE SCALE GENOMIC DNA]</scope>
    <source>
        <strain evidence="2 3">NCTC11179</strain>
    </source>
</reference>
<evidence type="ECO:0000313" key="2">
    <source>
        <dbReference type="EMBL" id="STZ27716.1"/>
    </source>
</evidence>
<dbReference type="RefSeq" id="WP_115090596.1">
    <property type="nucleotide sequence ID" value="NZ_CP068107.1"/>
</dbReference>
<organism evidence="2 3">
    <name type="scientific">Myroides odoratus</name>
    <name type="common">Flavobacterium odoratum</name>
    <dbReference type="NCBI Taxonomy" id="256"/>
    <lineage>
        <taxon>Bacteria</taxon>
        <taxon>Pseudomonadati</taxon>
        <taxon>Bacteroidota</taxon>
        <taxon>Flavobacteriia</taxon>
        <taxon>Flavobacteriales</taxon>
        <taxon>Flavobacteriaceae</taxon>
        <taxon>Myroides</taxon>
    </lineage>
</organism>